<protein>
    <recommendedName>
        <fullName evidence="3">NB-ARC domain-containing protein</fullName>
    </recommendedName>
</protein>
<sequence>MLMEWVWEQCCLKGGIRITDIMRTVDSYNLTGLLQDDCWELFREEHLGCMEAEVPNLVTIGREIVKKCGGFNRKETEWLSKLRDHGNLLEDGTGILPVLKLSYVHL</sequence>
<dbReference type="SUPFAM" id="SSF52540">
    <property type="entry name" value="P-loop containing nucleoside triphosphate hydrolases"/>
    <property type="match status" value="1"/>
</dbReference>
<evidence type="ECO:0000313" key="2">
    <source>
        <dbReference type="Proteomes" id="UP000607653"/>
    </source>
</evidence>
<comment type="caution">
    <text evidence="1">The sequence shown here is derived from an EMBL/GenBank/DDBJ whole genome shotgun (WGS) entry which is preliminary data.</text>
</comment>
<accession>A0A822ZDX0</accession>
<organism evidence="1 2">
    <name type="scientific">Nelumbo nucifera</name>
    <name type="common">Sacred lotus</name>
    <dbReference type="NCBI Taxonomy" id="4432"/>
    <lineage>
        <taxon>Eukaryota</taxon>
        <taxon>Viridiplantae</taxon>
        <taxon>Streptophyta</taxon>
        <taxon>Embryophyta</taxon>
        <taxon>Tracheophyta</taxon>
        <taxon>Spermatophyta</taxon>
        <taxon>Magnoliopsida</taxon>
        <taxon>Proteales</taxon>
        <taxon>Nelumbonaceae</taxon>
        <taxon>Nelumbo</taxon>
    </lineage>
</organism>
<dbReference type="AlphaFoldDB" id="A0A822ZDX0"/>
<proteinExistence type="predicted"/>
<keyword evidence="2" id="KW-1185">Reference proteome</keyword>
<gene>
    <name evidence="1" type="ORF">HUJ06_000930</name>
</gene>
<evidence type="ECO:0008006" key="3">
    <source>
        <dbReference type="Google" id="ProtNLM"/>
    </source>
</evidence>
<dbReference type="Proteomes" id="UP000607653">
    <property type="component" value="Unassembled WGS sequence"/>
</dbReference>
<dbReference type="EMBL" id="DUZY01000006">
    <property type="protein sequence ID" value="DAD42700.1"/>
    <property type="molecule type" value="Genomic_DNA"/>
</dbReference>
<reference evidence="1 2" key="1">
    <citation type="journal article" date="2020" name="Mol. Biol. Evol.">
        <title>Distinct Expression and Methylation Patterns for Genes with Different Fates following a Single Whole-Genome Duplication in Flowering Plants.</title>
        <authorList>
            <person name="Shi T."/>
            <person name="Rahmani R.S."/>
            <person name="Gugger P.F."/>
            <person name="Wang M."/>
            <person name="Li H."/>
            <person name="Zhang Y."/>
            <person name="Li Z."/>
            <person name="Wang Q."/>
            <person name="Van de Peer Y."/>
            <person name="Marchal K."/>
            <person name="Chen J."/>
        </authorList>
    </citation>
    <scope>NUCLEOTIDE SEQUENCE [LARGE SCALE GENOMIC DNA]</scope>
    <source>
        <tissue evidence="1">Leaf</tissue>
    </source>
</reference>
<name>A0A822ZDX0_NELNU</name>
<dbReference type="InterPro" id="IPR027417">
    <property type="entry name" value="P-loop_NTPase"/>
</dbReference>
<evidence type="ECO:0000313" key="1">
    <source>
        <dbReference type="EMBL" id="DAD42700.1"/>
    </source>
</evidence>